<dbReference type="Gene3D" id="3.30.300.30">
    <property type="match status" value="1"/>
</dbReference>
<feature type="domain" description="AMP-dependent synthetase/ligase" evidence="1">
    <location>
        <begin position="25"/>
        <end position="373"/>
    </location>
</feature>
<comment type="caution">
    <text evidence="3">The sequence shown here is derived from an EMBL/GenBank/DDBJ whole genome shotgun (WGS) entry which is preliminary data.</text>
</comment>
<sequence>MGENTTSVDEAREFIHGPGLGEELQRLARTAPDRVYLRDRERSVTAAELDGRVDDAAARLREFGVIATSRVAIALPVGVDHVVLIFALLRLGALWIPLNTQLKGEPLLHQLGDSQATDVVVEARAPLAGHLPDTEAADIALPGATGGPLTVFRLASPAGGQGARRGAALLMYTSGTTGPPKGVLVSETMLRAAVLGAIEVTGPEPGDVFYVWEPLFHIGGAQVVFVPLYREVTLALAPKFSASRFWRDVVDFSVTHIHYLGGVLQILLQQPVTDAERANRVRVAWGAGATEEVRAACAQRYDFALHECYGMTETSSIVTVNRHESDGGIGHPLPWVDIDVVHDGGPASGTGPAQGGEILVKGHIGGLLTPGYLGRPEASESARRGQWFRTGDQGRFDASGRLHFLGRGSDSIRVRGENVSAWQVENVFAMHPGIDRCAAVGVDADIGEQEILLLVTRAGGNEADPAELLEWGAGQLPRFQVPRYIKVVPEMPLTPSQRIAKHRLPRDLDSAVELPR</sequence>
<dbReference type="PANTHER" id="PTHR43201:SF32">
    <property type="entry name" value="2-SUCCINYLBENZOATE--COA LIGASE, CHLOROPLASTIC_PEROXISOMAL"/>
    <property type="match status" value="1"/>
</dbReference>
<dbReference type="InterPro" id="IPR042099">
    <property type="entry name" value="ANL_N_sf"/>
</dbReference>
<dbReference type="Pfam" id="PF13193">
    <property type="entry name" value="AMP-binding_C"/>
    <property type="match status" value="1"/>
</dbReference>
<dbReference type="Gene3D" id="3.40.50.12780">
    <property type="entry name" value="N-terminal domain of ligase-like"/>
    <property type="match status" value="1"/>
</dbReference>
<proteinExistence type="predicted"/>
<dbReference type="InterPro" id="IPR000873">
    <property type="entry name" value="AMP-dep_synth/lig_dom"/>
</dbReference>
<dbReference type="OrthoDB" id="9803968at2"/>
<dbReference type="InterPro" id="IPR020845">
    <property type="entry name" value="AMP-binding_CS"/>
</dbReference>
<evidence type="ECO:0000259" key="2">
    <source>
        <dbReference type="Pfam" id="PF13193"/>
    </source>
</evidence>
<evidence type="ECO:0000259" key="1">
    <source>
        <dbReference type="Pfam" id="PF00501"/>
    </source>
</evidence>
<reference evidence="3 4" key="1">
    <citation type="submission" date="2019-02" db="EMBL/GenBank/DDBJ databases">
        <title>Sequencing the genomes of 1000 actinobacteria strains.</title>
        <authorList>
            <person name="Klenk H.-P."/>
        </authorList>
    </citation>
    <scope>NUCLEOTIDE SEQUENCE [LARGE SCALE GENOMIC DNA]</scope>
    <source>
        <strain evidence="3 4">DSM 17364</strain>
    </source>
</reference>
<dbReference type="PANTHER" id="PTHR43201">
    <property type="entry name" value="ACYL-COA SYNTHETASE"/>
    <property type="match status" value="1"/>
</dbReference>
<dbReference type="RefSeq" id="WP_130448464.1">
    <property type="nucleotide sequence ID" value="NZ_SHLA01000001.1"/>
</dbReference>
<organism evidence="3 4">
    <name type="scientific">Zhihengliuella halotolerans</name>
    <dbReference type="NCBI Taxonomy" id="370736"/>
    <lineage>
        <taxon>Bacteria</taxon>
        <taxon>Bacillati</taxon>
        <taxon>Actinomycetota</taxon>
        <taxon>Actinomycetes</taxon>
        <taxon>Micrococcales</taxon>
        <taxon>Micrococcaceae</taxon>
        <taxon>Zhihengliuella</taxon>
    </lineage>
</organism>
<dbReference type="PROSITE" id="PS00455">
    <property type="entry name" value="AMP_BINDING"/>
    <property type="match status" value="1"/>
</dbReference>
<evidence type="ECO:0000313" key="3">
    <source>
        <dbReference type="EMBL" id="RZU60476.1"/>
    </source>
</evidence>
<dbReference type="GO" id="GO:0006631">
    <property type="term" value="P:fatty acid metabolic process"/>
    <property type="evidence" value="ECO:0007669"/>
    <property type="project" value="TreeGrafter"/>
</dbReference>
<dbReference type="GO" id="GO:0031956">
    <property type="term" value="F:medium-chain fatty acid-CoA ligase activity"/>
    <property type="evidence" value="ECO:0007669"/>
    <property type="project" value="TreeGrafter"/>
</dbReference>
<dbReference type="InterPro" id="IPR045851">
    <property type="entry name" value="AMP-bd_C_sf"/>
</dbReference>
<dbReference type="SUPFAM" id="SSF56801">
    <property type="entry name" value="Acetyl-CoA synthetase-like"/>
    <property type="match status" value="1"/>
</dbReference>
<dbReference type="InterPro" id="IPR025110">
    <property type="entry name" value="AMP-bd_C"/>
</dbReference>
<feature type="domain" description="AMP-binding enzyme C-terminal" evidence="2">
    <location>
        <begin position="423"/>
        <end position="496"/>
    </location>
</feature>
<keyword evidence="3" id="KW-0436">Ligase</keyword>
<protein>
    <submittedName>
        <fullName evidence="3">Crotonobetaine/carnitine-CoA ligase</fullName>
    </submittedName>
</protein>
<dbReference type="EMBL" id="SHLA01000001">
    <property type="protein sequence ID" value="RZU60476.1"/>
    <property type="molecule type" value="Genomic_DNA"/>
</dbReference>
<dbReference type="Pfam" id="PF00501">
    <property type="entry name" value="AMP-binding"/>
    <property type="match status" value="1"/>
</dbReference>
<dbReference type="AlphaFoldDB" id="A0A4V2G9I1"/>
<name>A0A4V2G9I1_9MICC</name>
<accession>A0A4V2G9I1</accession>
<dbReference type="Proteomes" id="UP000292685">
    <property type="component" value="Unassembled WGS sequence"/>
</dbReference>
<keyword evidence="4" id="KW-1185">Reference proteome</keyword>
<gene>
    <name evidence="3" type="ORF">EV380_0006</name>
</gene>
<evidence type="ECO:0000313" key="4">
    <source>
        <dbReference type="Proteomes" id="UP000292685"/>
    </source>
</evidence>